<gene>
    <name evidence="2" type="ORF">Acj9p036</name>
</gene>
<dbReference type="EMBL" id="HM004124">
    <property type="protein sequence ID" value="ADG59936.1"/>
    <property type="molecule type" value="Genomic_DNA"/>
</dbReference>
<keyword evidence="1" id="KW-1133">Transmembrane helix</keyword>
<organism evidence="2 3">
    <name type="scientific">Acinetobacter phage Acj9</name>
    <dbReference type="NCBI Taxonomy" id="760939"/>
    <lineage>
        <taxon>Viruses</taxon>
        <taxon>Duplodnaviria</taxon>
        <taxon>Heunggongvirae</taxon>
        <taxon>Uroviricota</taxon>
        <taxon>Caudoviricetes</taxon>
        <taxon>Pantevenvirales</taxon>
        <taxon>Straboviridae</taxon>
        <taxon>Twarogvirinae</taxon>
        <taxon>Acajnonavirus</taxon>
        <taxon>Acajnonavirus acj9</taxon>
    </lineage>
</organism>
<dbReference type="Proteomes" id="UP000008731">
    <property type="component" value="Segment"/>
</dbReference>
<evidence type="ECO:0000313" key="2">
    <source>
        <dbReference type="EMBL" id="ADG59936.1"/>
    </source>
</evidence>
<evidence type="ECO:0000313" key="3">
    <source>
        <dbReference type="Proteomes" id="UP000008731"/>
    </source>
</evidence>
<dbReference type="GeneID" id="9926470"/>
<sequence length="69" mass="7514">MYTWAPSLSWTLLSIAAAAALSAALIIVIAAILRVCGTELPANVFPYAYFGLSFILWCIFICIDENTEV</sequence>
<proteinExistence type="predicted"/>
<keyword evidence="1" id="KW-0472">Membrane</keyword>
<dbReference type="RefSeq" id="YP_004010173.1">
    <property type="nucleotide sequence ID" value="NC_014663.1"/>
</dbReference>
<name>E5EPH0_9CAUD</name>
<reference evidence="2 3" key="1">
    <citation type="journal article" date="2010" name="Virol. J.">
        <title>Genomes of the T4-related bacteriophages as windows on microbial genome evolution.</title>
        <authorList>
            <person name="Petrov V.M."/>
            <person name="Ratnayaka S."/>
            <person name="Nolan J.M."/>
            <person name="Miller E.S."/>
            <person name="Karam J.D."/>
        </authorList>
    </citation>
    <scope>NUCLEOTIDE SEQUENCE [LARGE SCALE GENOMIC DNA]</scope>
</reference>
<protein>
    <submittedName>
        <fullName evidence="2">Uncharacterized protein</fullName>
    </submittedName>
</protein>
<dbReference type="KEGG" id="vg:9926470"/>
<keyword evidence="3" id="KW-1185">Reference proteome</keyword>
<feature type="transmembrane region" description="Helical" evidence="1">
    <location>
        <begin position="12"/>
        <end position="32"/>
    </location>
</feature>
<keyword evidence="1" id="KW-0812">Transmembrane</keyword>
<accession>E5EPH0</accession>
<evidence type="ECO:0000256" key="1">
    <source>
        <dbReference type="SAM" id="Phobius"/>
    </source>
</evidence>
<feature type="transmembrane region" description="Helical" evidence="1">
    <location>
        <begin position="44"/>
        <end position="63"/>
    </location>
</feature>